<keyword evidence="3" id="KW-1185">Reference proteome</keyword>
<evidence type="ECO:0000313" key="2">
    <source>
        <dbReference type="EMBL" id="CAJ0602374.1"/>
    </source>
</evidence>
<accession>A0AA36M7Q0</accession>
<comment type="caution">
    <text evidence="2">The sequence shown here is derived from an EMBL/GenBank/DDBJ whole genome shotgun (WGS) entry which is preliminary data.</text>
</comment>
<proteinExistence type="predicted"/>
<dbReference type="AlphaFoldDB" id="A0AA36M7Q0"/>
<feature type="region of interest" description="Disordered" evidence="1">
    <location>
        <begin position="1"/>
        <end position="44"/>
    </location>
</feature>
<evidence type="ECO:0000313" key="3">
    <source>
        <dbReference type="Proteomes" id="UP001176961"/>
    </source>
</evidence>
<sequence>MGNGCQAGASPTVRENEEGRMPAGSGGSCQGPPVPPRGLNAHSAVTGPPIIAVMRGERAEMEQISDWSIENVIDWKRIVSKYYDIKGIKDESEGDEQ</sequence>
<reference evidence="2" key="1">
    <citation type="submission" date="2023-07" db="EMBL/GenBank/DDBJ databases">
        <authorList>
            <consortium name="CYATHOMIX"/>
        </authorList>
    </citation>
    <scope>NUCLEOTIDE SEQUENCE</scope>
    <source>
        <strain evidence="2">N/A</strain>
    </source>
</reference>
<name>A0AA36M7Q0_CYLNA</name>
<dbReference type="Proteomes" id="UP001176961">
    <property type="component" value="Unassembled WGS sequence"/>
</dbReference>
<protein>
    <submittedName>
        <fullName evidence="2">Uncharacterized protein</fullName>
    </submittedName>
</protein>
<evidence type="ECO:0000256" key="1">
    <source>
        <dbReference type="SAM" id="MobiDB-lite"/>
    </source>
</evidence>
<dbReference type="EMBL" id="CATQJL010000305">
    <property type="protein sequence ID" value="CAJ0602374.1"/>
    <property type="molecule type" value="Genomic_DNA"/>
</dbReference>
<organism evidence="2 3">
    <name type="scientific">Cylicocyclus nassatus</name>
    <name type="common">Nematode worm</name>
    <dbReference type="NCBI Taxonomy" id="53992"/>
    <lineage>
        <taxon>Eukaryota</taxon>
        <taxon>Metazoa</taxon>
        <taxon>Ecdysozoa</taxon>
        <taxon>Nematoda</taxon>
        <taxon>Chromadorea</taxon>
        <taxon>Rhabditida</taxon>
        <taxon>Rhabditina</taxon>
        <taxon>Rhabditomorpha</taxon>
        <taxon>Strongyloidea</taxon>
        <taxon>Strongylidae</taxon>
        <taxon>Cylicocyclus</taxon>
    </lineage>
</organism>
<gene>
    <name evidence="2" type="ORF">CYNAS_LOCUS14357</name>
</gene>